<dbReference type="InterPro" id="IPR029062">
    <property type="entry name" value="Class_I_gatase-like"/>
</dbReference>
<organism evidence="10">
    <name type="scientific">Planktothricoides raciborskii GIHE-MW2</name>
    <dbReference type="NCBI Taxonomy" id="2792601"/>
    <lineage>
        <taxon>Bacteria</taxon>
        <taxon>Bacillati</taxon>
        <taxon>Cyanobacteriota</taxon>
        <taxon>Cyanophyceae</taxon>
        <taxon>Oscillatoriophycideae</taxon>
        <taxon>Oscillatoriales</taxon>
        <taxon>Oscillatoriaceae</taxon>
        <taxon>Planktothricoides</taxon>
    </lineage>
</organism>
<evidence type="ECO:0000259" key="9">
    <source>
        <dbReference type="Pfam" id="PF17676"/>
    </source>
</evidence>
<dbReference type="Pfam" id="PF17676">
    <property type="entry name" value="Peptidase_S66C"/>
    <property type="match status" value="1"/>
</dbReference>
<evidence type="ECO:0000256" key="2">
    <source>
        <dbReference type="ARBA" id="ARBA00022645"/>
    </source>
</evidence>
<evidence type="ECO:0000256" key="6">
    <source>
        <dbReference type="PIRSR" id="PIRSR028757-1"/>
    </source>
</evidence>
<evidence type="ECO:0000256" key="1">
    <source>
        <dbReference type="ARBA" id="ARBA00010233"/>
    </source>
</evidence>
<sequence length="352" mass="38609">MFKLSQGIYNRRQFFHFLGLSLLATKLPAAATDQSLPDTMPDNMPDHILKPPKLKVGDTVGLINPASPVDLEDVEYTEKALAKLGLKVKRGAHILDEYGYLAGKDRDRAADIQAMFADDSVKALLTLRGGWGCHRILPLLDYNLIRQNPKIIMGYSDITSLLLAIYARSGMVTFHGPVGTSEWNQFSLEYFQRILFNGGAVKMVNPVRISGEAIAPGKATGRIVGGNLSVLTSMVGSPYLPDWNQTILFVEEIGEDIYRIDRMLTQLKIAGILDQISGFIFAQCRNCTPGEDDDPSLTLPQVLSDIIKPLGIPAWYGSAIGHIPDKFTIPIGVPVEIDANNATIRMLESAVI</sequence>
<gene>
    <name evidence="10" type="ORF">ABWT76_002043</name>
</gene>
<evidence type="ECO:0000259" key="8">
    <source>
        <dbReference type="Pfam" id="PF02016"/>
    </source>
</evidence>
<dbReference type="InterPro" id="IPR040921">
    <property type="entry name" value="Peptidase_S66C"/>
</dbReference>
<evidence type="ECO:0000313" key="10">
    <source>
        <dbReference type="EMBL" id="XCM39144.1"/>
    </source>
</evidence>
<keyword evidence="4" id="KW-0378">Hydrolase</keyword>
<dbReference type="RefSeq" id="WP_054466269.1">
    <property type="nucleotide sequence ID" value="NZ_CP159837.1"/>
</dbReference>
<evidence type="ECO:0000256" key="4">
    <source>
        <dbReference type="ARBA" id="ARBA00022801"/>
    </source>
</evidence>
<feature type="active site" description="Charge relay system" evidence="6">
    <location>
        <position position="322"/>
    </location>
</feature>
<keyword evidence="5" id="KW-0720">Serine protease</keyword>
<keyword evidence="3" id="KW-0645">Protease</keyword>
<dbReference type="AlphaFoldDB" id="A0AAU8JLZ9"/>
<proteinExistence type="inferred from homology"/>
<reference evidence="10" key="1">
    <citation type="submission" date="2024-07" db="EMBL/GenBank/DDBJ databases">
        <authorList>
            <person name="Kim Y.J."/>
            <person name="Jeong J.Y."/>
        </authorList>
    </citation>
    <scope>NUCLEOTIDE SEQUENCE</scope>
    <source>
        <strain evidence="10">GIHE-MW2</strain>
    </source>
</reference>
<dbReference type="EMBL" id="CP159837">
    <property type="protein sequence ID" value="XCM39144.1"/>
    <property type="molecule type" value="Genomic_DNA"/>
</dbReference>
<dbReference type="InterPro" id="IPR027461">
    <property type="entry name" value="Carboxypeptidase_A_C_sf"/>
</dbReference>
<accession>A0AAU8JLZ9</accession>
<feature type="active site" description="Charge relay system" evidence="6">
    <location>
        <position position="251"/>
    </location>
</feature>
<evidence type="ECO:0000256" key="3">
    <source>
        <dbReference type="ARBA" id="ARBA00022670"/>
    </source>
</evidence>
<feature type="domain" description="LD-carboxypeptidase N-terminal" evidence="8">
    <location>
        <begin position="60"/>
        <end position="176"/>
    </location>
</feature>
<dbReference type="SUPFAM" id="SSF141986">
    <property type="entry name" value="LD-carboxypeptidase A C-terminal domain-like"/>
    <property type="match status" value="1"/>
</dbReference>
<keyword evidence="2" id="KW-0121">Carboxypeptidase</keyword>
<dbReference type="PANTHER" id="PTHR30237">
    <property type="entry name" value="MURAMOYLTETRAPEPTIDE CARBOXYPEPTIDASE"/>
    <property type="match status" value="1"/>
</dbReference>
<feature type="signal peptide" evidence="7">
    <location>
        <begin position="1"/>
        <end position="31"/>
    </location>
</feature>
<dbReference type="InterPro" id="IPR040449">
    <property type="entry name" value="Peptidase_S66_N"/>
</dbReference>
<dbReference type="GO" id="GO:0006508">
    <property type="term" value="P:proteolysis"/>
    <property type="evidence" value="ECO:0007669"/>
    <property type="project" value="UniProtKB-KW"/>
</dbReference>
<dbReference type="InterPro" id="IPR027478">
    <property type="entry name" value="LdcA_N"/>
</dbReference>
<evidence type="ECO:0000256" key="7">
    <source>
        <dbReference type="SAM" id="SignalP"/>
    </source>
</evidence>
<dbReference type="CDD" id="cd07025">
    <property type="entry name" value="Peptidase_S66"/>
    <property type="match status" value="1"/>
</dbReference>
<dbReference type="InterPro" id="IPR003507">
    <property type="entry name" value="S66_fam"/>
</dbReference>
<dbReference type="PANTHER" id="PTHR30237:SF2">
    <property type="entry name" value="MUREIN TETRAPEPTIDE CARBOXYPEPTIDASE"/>
    <property type="match status" value="1"/>
</dbReference>
<dbReference type="Gene3D" id="3.40.50.10740">
    <property type="entry name" value="Class I glutamine amidotransferase-like"/>
    <property type="match status" value="1"/>
</dbReference>
<name>A0AAU8JLZ9_9CYAN</name>
<feature type="domain" description="LD-carboxypeptidase C-terminal" evidence="9">
    <location>
        <begin position="220"/>
        <end position="337"/>
    </location>
</feature>
<dbReference type="GO" id="GO:0004180">
    <property type="term" value="F:carboxypeptidase activity"/>
    <property type="evidence" value="ECO:0007669"/>
    <property type="project" value="UniProtKB-KW"/>
</dbReference>
<dbReference type="PIRSF" id="PIRSF028757">
    <property type="entry name" value="LD-carboxypeptidase"/>
    <property type="match status" value="1"/>
</dbReference>
<evidence type="ECO:0000256" key="5">
    <source>
        <dbReference type="ARBA" id="ARBA00022825"/>
    </source>
</evidence>
<dbReference type="Gene3D" id="3.50.30.60">
    <property type="entry name" value="LD-carboxypeptidase A C-terminal domain-like"/>
    <property type="match status" value="1"/>
</dbReference>
<comment type="similarity">
    <text evidence="1">Belongs to the peptidase S66 family.</text>
</comment>
<feature type="chain" id="PRO_5043437215" evidence="7">
    <location>
        <begin position="32"/>
        <end position="352"/>
    </location>
</feature>
<protein>
    <submittedName>
        <fullName evidence="10">LD-carboxypeptidase</fullName>
    </submittedName>
</protein>
<dbReference type="GO" id="GO:0008236">
    <property type="term" value="F:serine-type peptidase activity"/>
    <property type="evidence" value="ECO:0007669"/>
    <property type="project" value="UniProtKB-KW"/>
</dbReference>
<dbReference type="SUPFAM" id="SSF52317">
    <property type="entry name" value="Class I glutamine amidotransferase-like"/>
    <property type="match status" value="1"/>
</dbReference>
<dbReference type="Pfam" id="PF02016">
    <property type="entry name" value="Peptidase_S66"/>
    <property type="match status" value="1"/>
</dbReference>
<feature type="active site" description="Nucleophile" evidence="6">
    <location>
        <position position="156"/>
    </location>
</feature>
<keyword evidence="7" id="KW-0732">Signal</keyword>